<dbReference type="GO" id="GO:0046872">
    <property type="term" value="F:metal ion binding"/>
    <property type="evidence" value="ECO:0007669"/>
    <property type="project" value="InterPro"/>
</dbReference>
<dbReference type="NCBIfam" id="TIGR03084">
    <property type="entry name" value="TIGR03084 family metal-binding protein"/>
    <property type="match status" value="1"/>
</dbReference>
<evidence type="ECO:0000313" key="2">
    <source>
        <dbReference type="EMBL" id="WOE73870.1"/>
    </source>
</evidence>
<dbReference type="InterPro" id="IPR024344">
    <property type="entry name" value="MDMPI_metal-binding"/>
</dbReference>
<accession>A0AA97F7C7</accession>
<proteinExistence type="predicted"/>
<evidence type="ECO:0000313" key="3">
    <source>
        <dbReference type="Proteomes" id="UP001302429"/>
    </source>
</evidence>
<dbReference type="KEGG" id="acoa:RB602_08310"/>
<dbReference type="InterPro" id="IPR034660">
    <property type="entry name" value="DinB/YfiT-like"/>
</dbReference>
<gene>
    <name evidence="2" type="ORF">RB602_08310</name>
</gene>
<name>A0AA97F7C7_9SPHN</name>
<dbReference type="InterPro" id="IPR017518">
    <property type="entry name" value="CHP03084"/>
</dbReference>
<dbReference type="NCBIfam" id="TIGR03083">
    <property type="entry name" value="maleylpyruvate isomerase family mycothiol-dependent enzyme"/>
    <property type="match status" value="1"/>
</dbReference>
<dbReference type="EMBL" id="CP136594">
    <property type="protein sequence ID" value="WOE73870.1"/>
    <property type="molecule type" value="Genomic_DNA"/>
</dbReference>
<dbReference type="SUPFAM" id="SSF109854">
    <property type="entry name" value="DinB/YfiT-like putative metalloenzymes"/>
    <property type="match status" value="1"/>
</dbReference>
<organism evidence="2 3">
    <name type="scientific">Alterisphingorhabdus coralli</name>
    <dbReference type="NCBI Taxonomy" id="3071408"/>
    <lineage>
        <taxon>Bacteria</taxon>
        <taxon>Pseudomonadati</taxon>
        <taxon>Pseudomonadota</taxon>
        <taxon>Alphaproteobacteria</taxon>
        <taxon>Sphingomonadales</taxon>
        <taxon>Sphingomonadaceae</taxon>
        <taxon>Alterisphingorhabdus (ex Yan et al. 2024)</taxon>
    </lineage>
</organism>
<dbReference type="Pfam" id="PF11716">
    <property type="entry name" value="MDMPI_N"/>
    <property type="match status" value="1"/>
</dbReference>
<protein>
    <submittedName>
        <fullName evidence="2">TIGR03084 family metal-binding protein</fullName>
    </submittedName>
</protein>
<sequence>MQEAEDFRQESRALYALLKPVDNSRFAEKTQFNNWAINDVLQHLHFWNDMARFQIEDEALLQTRLKELMESGSKLRQFESATLGDLGGNALLDAWEVGFERMADLFAQADPKRRLIWAGPSMSARSSVTARLMETWAHGQEIYDHLGVERENTDRIRGIVVLGVNTFGWIYKARKEEPPEKMPKLELTAPSGEVWRFGEDYAGGLIVGSAAEFCQVVTQTRNIADTRLMVRGDIAKDWMSKAQCFAGPPITPPKPGARFRQTA</sequence>
<dbReference type="AlphaFoldDB" id="A0AA97F7C7"/>
<evidence type="ECO:0000259" key="1">
    <source>
        <dbReference type="Pfam" id="PF11716"/>
    </source>
</evidence>
<dbReference type="Proteomes" id="UP001302429">
    <property type="component" value="Chromosome"/>
</dbReference>
<dbReference type="RefSeq" id="WP_317080095.1">
    <property type="nucleotide sequence ID" value="NZ_CP136594.1"/>
</dbReference>
<dbReference type="Gene3D" id="1.20.120.450">
    <property type="entry name" value="dinb family like domain"/>
    <property type="match status" value="1"/>
</dbReference>
<dbReference type="InterPro" id="IPR017517">
    <property type="entry name" value="Maleyloyr_isom"/>
</dbReference>
<feature type="domain" description="Mycothiol-dependent maleylpyruvate isomerase metal-binding" evidence="1">
    <location>
        <begin position="7"/>
        <end position="142"/>
    </location>
</feature>
<reference evidence="2 3" key="1">
    <citation type="submission" date="2023-10" db="EMBL/GenBank/DDBJ databases">
        <title>Complete genome sequence of a Sphingomonadaceae bacterium.</title>
        <authorList>
            <person name="Yan C."/>
        </authorList>
    </citation>
    <scope>NUCLEOTIDE SEQUENCE [LARGE SCALE GENOMIC DNA]</scope>
    <source>
        <strain evidence="2 3">SCSIO 66989</strain>
    </source>
</reference>
<keyword evidence="3" id="KW-1185">Reference proteome</keyword>